<evidence type="ECO:0000256" key="7">
    <source>
        <dbReference type="ARBA" id="ARBA00023015"/>
    </source>
</evidence>
<evidence type="ECO:0000313" key="13">
    <source>
        <dbReference type="EMBL" id="KFP08035.1"/>
    </source>
</evidence>
<feature type="non-terminal residue" evidence="13">
    <location>
        <position position="1"/>
    </location>
</feature>
<evidence type="ECO:0000256" key="5">
    <source>
        <dbReference type="ARBA" id="ARBA00022771"/>
    </source>
</evidence>
<keyword evidence="7" id="KW-0805">Transcription regulation</keyword>
<evidence type="ECO:0000256" key="8">
    <source>
        <dbReference type="ARBA" id="ARBA00023125"/>
    </source>
</evidence>
<dbReference type="GO" id="GO:0045892">
    <property type="term" value="P:negative regulation of DNA-templated transcription"/>
    <property type="evidence" value="ECO:0007669"/>
    <property type="project" value="UniProtKB-ARBA"/>
</dbReference>
<dbReference type="FunFam" id="3.30.160.60:FF:000566">
    <property type="entry name" value="zinc finger protein 133 isoform X2"/>
    <property type="match status" value="1"/>
</dbReference>
<keyword evidence="9" id="KW-0804">Transcription</keyword>
<proteinExistence type="inferred from homology"/>
<reference evidence="13 14" key="1">
    <citation type="submission" date="2014-04" db="EMBL/GenBank/DDBJ databases">
        <title>Genome evolution of avian class.</title>
        <authorList>
            <person name="Zhang G."/>
            <person name="Li C."/>
        </authorList>
    </citation>
    <scope>NUCLEOTIDE SEQUENCE [LARGE SCALE GENOMIC DNA]</scope>
    <source>
        <strain evidence="13">BGI_N300</strain>
    </source>
</reference>
<dbReference type="SMART" id="SM00355">
    <property type="entry name" value="ZnF_C2H2"/>
    <property type="match status" value="2"/>
</dbReference>
<gene>
    <name evidence="13" type="ORF">N300_12443</name>
</gene>
<evidence type="ECO:0000313" key="14">
    <source>
        <dbReference type="Proteomes" id="UP000054308"/>
    </source>
</evidence>
<keyword evidence="10" id="KW-0539">Nucleus</keyword>
<sequence>CPDCGKVFSRRSDFIQHQQVHKGEKPFKYSECGKEFTQSSTLSQHRHIHMGERP</sequence>
<comment type="similarity">
    <text evidence="2">Belongs to the krueppel C2H2-type zinc-finger protein family.</text>
</comment>
<dbReference type="InterPro" id="IPR036236">
    <property type="entry name" value="Znf_C2H2_sf"/>
</dbReference>
<dbReference type="Proteomes" id="UP000054308">
    <property type="component" value="Unassembled WGS sequence"/>
</dbReference>
<dbReference type="SUPFAM" id="SSF57667">
    <property type="entry name" value="beta-beta-alpha zinc fingers"/>
    <property type="match status" value="1"/>
</dbReference>
<dbReference type="FunFam" id="3.30.160.60:FF:002090">
    <property type="entry name" value="Zinc finger protein 473"/>
    <property type="match status" value="1"/>
</dbReference>
<dbReference type="PROSITE" id="PS00028">
    <property type="entry name" value="ZINC_FINGER_C2H2_1"/>
    <property type="match status" value="1"/>
</dbReference>
<evidence type="ECO:0000256" key="1">
    <source>
        <dbReference type="ARBA" id="ARBA00004123"/>
    </source>
</evidence>
<evidence type="ECO:0000256" key="2">
    <source>
        <dbReference type="ARBA" id="ARBA00006991"/>
    </source>
</evidence>
<dbReference type="GO" id="GO:0000981">
    <property type="term" value="F:DNA-binding transcription factor activity, RNA polymerase II-specific"/>
    <property type="evidence" value="ECO:0007669"/>
    <property type="project" value="TreeGrafter"/>
</dbReference>
<keyword evidence="3" id="KW-0479">Metal-binding</keyword>
<dbReference type="InterPro" id="IPR013087">
    <property type="entry name" value="Znf_C2H2_type"/>
</dbReference>
<keyword evidence="5 11" id="KW-0863">Zinc-finger</keyword>
<keyword evidence="8" id="KW-0238">DNA-binding</keyword>
<evidence type="ECO:0000256" key="3">
    <source>
        <dbReference type="ARBA" id="ARBA00022723"/>
    </source>
</evidence>
<keyword evidence="6" id="KW-0862">Zinc</keyword>
<feature type="domain" description="C2H2-type" evidence="12">
    <location>
        <begin position="27"/>
        <end position="54"/>
    </location>
</feature>
<dbReference type="AlphaFoldDB" id="A0A091IKZ4"/>
<dbReference type="EMBL" id="KL218767">
    <property type="protein sequence ID" value="KFP08035.1"/>
    <property type="molecule type" value="Genomic_DNA"/>
</dbReference>
<feature type="domain" description="C2H2-type" evidence="12">
    <location>
        <begin position="1"/>
        <end position="26"/>
    </location>
</feature>
<evidence type="ECO:0000259" key="12">
    <source>
        <dbReference type="PROSITE" id="PS50157"/>
    </source>
</evidence>
<accession>A0A091IKZ4</accession>
<feature type="non-terminal residue" evidence="13">
    <location>
        <position position="54"/>
    </location>
</feature>
<dbReference type="PANTHER" id="PTHR23226">
    <property type="entry name" value="ZINC FINGER AND SCAN DOMAIN-CONTAINING"/>
    <property type="match status" value="1"/>
</dbReference>
<evidence type="ECO:0000256" key="9">
    <source>
        <dbReference type="ARBA" id="ARBA00023163"/>
    </source>
</evidence>
<name>A0A091IKZ4_CALAN</name>
<evidence type="ECO:0000256" key="6">
    <source>
        <dbReference type="ARBA" id="ARBA00022833"/>
    </source>
</evidence>
<comment type="subcellular location">
    <subcellularLocation>
        <location evidence="1">Nucleus</location>
    </subcellularLocation>
</comment>
<evidence type="ECO:0000256" key="10">
    <source>
        <dbReference type="ARBA" id="ARBA00023242"/>
    </source>
</evidence>
<protein>
    <submittedName>
        <fullName evidence="13">Zinc finger protein 534</fullName>
    </submittedName>
</protein>
<keyword evidence="4" id="KW-0677">Repeat</keyword>
<dbReference type="PROSITE" id="PS50157">
    <property type="entry name" value="ZINC_FINGER_C2H2_2"/>
    <property type="match status" value="2"/>
</dbReference>
<dbReference type="Pfam" id="PF00096">
    <property type="entry name" value="zf-C2H2"/>
    <property type="match status" value="2"/>
</dbReference>
<dbReference type="PANTHER" id="PTHR23226:SF85">
    <property type="entry name" value="ZINC FINGER PROTEIN 397"/>
    <property type="match status" value="1"/>
</dbReference>
<organism evidence="13 14">
    <name type="scientific">Calypte anna</name>
    <name type="common">Anna's hummingbird</name>
    <name type="synonym">Archilochus anna</name>
    <dbReference type="NCBI Taxonomy" id="9244"/>
    <lineage>
        <taxon>Eukaryota</taxon>
        <taxon>Metazoa</taxon>
        <taxon>Chordata</taxon>
        <taxon>Craniata</taxon>
        <taxon>Vertebrata</taxon>
        <taxon>Euteleostomi</taxon>
        <taxon>Archelosauria</taxon>
        <taxon>Archosauria</taxon>
        <taxon>Dinosauria</taxon>
        <taxon>Saurischia</taxon>
        <taxon>Theropoda</taxon>
        <taxon>Coelurosauria</taxon>
        <taxon>Aves</taxon>
        <taxon>Neognathae</taxon>
        <taxon>Neoaves</taxon>
        <taxon>Strisores</taxon>
        <taxon>Apodiformes</taxon>
        <taxon>Trochilidae</taxon>
        <taxon>Calypte</taxon>
    </lineage>
</organism>
<keyword evidence="14" id="KW-1185">Reference proteome</keyword>
<dbReference type="Gene3D" id="3.30.160.60">
    <property type="entry name" value="Classic Zinc Finger"/>
    <property type="match status" value="2"/>
</dbReference>
<dbReference type="GO" id="GO:0000978">
    <property type="term" value="F:RNA polymerase II cis-regulatory region sequence-specific DNA binding"/>
    <property type="evidence" value="ECO:0007669"/>
    <property type="project" value="TreeGrafter"/>
</dbReference>
<dbReference type="GO" id="GO:0005634">
    <property type="term" value="C:nucleus"/>
    <property type="evidence" value="ECO:0007669"/>
    <property type="project" value="UniProtKB-SubCell"/>
</dbReference>
<evidence type="ECO:0000256" key="4">
    <source>
        <dbReference type="ARBA" id="ARBA00022737"/>
    </source>
</evidence>
<dbReference type="GO" id="GO:0008270">
    <property type="term" value="F:zinc ion binding"/>
    <property type="evidence" value="ECO:0007669"/>
    <property type="project" value="UniProtKB-KW"/>
</dbReference>
<dbReference type="STRING" id="9244.A0A091IKZ4"/>
<evidence type="ECO:0000256" key="11">
    <source>
        <dbReference type="PROSITE-ProRule" id="PRU00042"/>
    </source>
</evidence>